<keyword evidence="2" id="KW-1185">Reference proteome</keyword>
<dbReference type="Proteomes" id="UP001497457">
    <property type="component" value="Chromosome 36b"/>
</dbReference>
<evidence type="ECO:0000313" key="1">
    <source>
        <dbReference type="EMBL" id="CAL5052436.1"/>
    </source>
</evidence>
<reference evidence="2" key="1">
    <citation type="submission" date="2024-06" db="EMBL/GenBank/DDBJ databases">
        <authorList>
            <person name="Ryan C."/>
        </authorList>
    </citation>
    <scope>NUCLEOTIDE SEQUENCE [LARGE SCALE GENOMIC DNA]</scope>
</reference>
<reference evidence="1 2" key="2">
    <citation type="submission" date="2024-10" db="EMBL/GenBank/DDBJ databases">
        <authorList>
            <person name="Ryan C."/>
        </authorList>
    </citation>
    <scope>NUCLEOTIDE SEQUENCE [LARGE SCALE GENOMIC DNA]</scope>
</reference>
<gene>
    <name evidence="1" type="ORF">URODEC1_LOCUS92716</name>
</gene>
<accession>A0ABC9E7P9</accession>
<name>A0ABC9E7P9_9POAL</name>
<dbReference type="AlphaFoldDB" id="A0ABC9E7P9"/>
<proteinExistence type="predicted"/>
<dbReference type="SUPFAM" id="SSF54001">
    <property type="entry name" value="Cysteine proteinases"/>
    <property type="match status" value="1"/>
</dbReference>
<protein>
    <recommendedName>
        <fullName evidence="3">Ubiquitin-like protease family profile domain-containing protein</fullName>
    </recommendedName>
</protein>
<dbReference type="EMBL" id="OZ075146">
    <property type="protein sequence ID" value="CAL5052436.1"/>
    <property type="molecule type" value="Genomic_DNA"/>
</dbReference>
<sequence length="311" mass="35962">MLSSIVGIDLNSRDIDAEYSSSPAQKKTVKLGRFAKSHWALGQDHPERDPSVTHVLLDWLSSTKSDELERTWIMHDIPRFIERNGHDFKKEFVGGVGLSYELFDISIRRLKQLDSCIYPSDIPLRWRHILESDFAMHALANENPAMNFSIRQQFIEQIVDYELPRCRMIIVPVHSRGLWWAYAFDLREHNVFIIDPSSGSSDDDIVDMMHSGTIKLIQDSLRSTVSNLFHGWELSFDAFEKVVVRISQSPCKSFDSGFYTLFCIKNFNGDNKIHINEAAIIKFKHYLLYELFGLKENRGILPTVYVQTIDD</sequence>
<evidence type="ECO:0008006" key="3">
    <source>
        <dbReference type="Google" id="ProtNLM"/>
    </source>
</evidence>
<organism evidence="1 2">
    <name type="scientific">Urochloa decumbens</name>
    <dbReference type="NCBI Taxonomy" id="240449"/>
    <lineage>
        <taxon>Eukaryota</taxon>
        <taxon>Viridiplantae</taxon>
        <taxon>Streptophyta</taxon>
        <taxon>Embryophyta</taxon>
        <taxon>Tracheophyta</taxon>
        <taxon>Spermatophyta</taxon>
        <taxon>Magnoliopsida</taxon>
        <taxon>Liliopsida</taxon>
        <taxon>Poales</taxon>
        <taxon>Poaceae</taxon>
        <taxon>PACMAD clade</taxon>
        <taxon>Panicoideae</taxon>
        <taxon>Panicodae</taxon>
        <taxon>Paniceae</taxon>
        <taxon>Melinidinae</taxon>
        <taxon>Urochloa</taxon>
    </lineage>
</organism>
<evidence type="ECO:0000313" key="2">
    <source>
        <dbReference type="Proteomes" id="UP001497457"/>
    </source>
</evidence>
<dbReference type="InterPro" id="IPR038765">
    <property type="entry name" value="Papain-like_cys_pep_sf"/>
</dbReference>
<dbReference type="Gene3D" id="3.40.395.10">
    <property type="entry name" value="Adenoviral Proteinase, Chain A"/>
    <property type="match status" value="1"/>
</dbReference>